<dbReference type="EMBL" id="MU267772">
    <property type="protein sequence ID" value="KAH7909213.1"/>
    <property type="molecule type" value="Genomic_DNA"/>
</dbReference>
<keyword evidence="2" id="KW-1185">Reference proteome</keyword>
<evidence type="ECO:0000313" key="2">
    <source>
        <dbReference type="Proteomes" id="UP000790377"/>
    </source>
</evidence>
<proteinExistence type="predicted"/>
<name>A0ACB8A817_9AGAM</name>
<comment type="caution">
    <text evidence="1">The sequence shown here is derived from an EMBL/GenBank/DDBJ whole genome shotgun (WGS) entry which is preliminary data.</text>
</comment>
<protein>
    <submittedName>
        <fullName evidence="1">Uncharacterized protein</fullName>
    </submittedName>
</protein>
<dbReference type="Proteomes" id="UP000790377">
    <property type="component" value="Unassembled WGS sequence"/>
</dbReference>
<reference evidence="1" key="1">
    <citation type="journal article" date="2021" name="New Phytol.">
        <title>Evolutionary innovations through gain and loss of genes in the ectomycorrhizal Boletales.</title>
        <authorList>
            <person name="Wu G."/>
            <person name="Miyauchi S."/>
            <person name="Morin E."/>
            <person name="Kuo A."/>
            <person name="Drula E."/>
            <person name="Varga T."/>
            <person name="Kohler A."/>
            <person name="Feng B."/>
            <person name="Cao Y."/>
            <person name="Lipzen A."/>
            <person name="Daum C."/>
            <person name="Hundley H."/>
            <person name="Pangilinan J."/>
            <person name="Johnson J."/>
            <person name="Barry K."/>
            <person name="LaButti K."/>
            <person name="Ng V."/>
            <person name="Ahrendt S."/>
            <person name="Min B."/>
            <person name="Choi I.G."/>
            <person name="Park H."/>
            <person name="Plett J.M."/>
            <person name="Magnuson J."/>
            <person name="Spatafora J.W."/>
            <person name="Nagy L.G."/>
            <person name="Henrissat B."/>
            <person name="Grigoriev I.V."/>
            <person name="Yang Z.L."/>
            <person name="Xu J."/>
            <person name="Martin F.M."/>
        </authorList>
    </citation>
    <scope>NUCLEOTIDE SEQUENCE</scope>
    <source>
        <strain evidence="1">ATCC 28755</strain>
    </source>
</reference>
<gene>
    <name evidence="1" type="ORF">BJ138DRAFT_256065</name>
</gene>
<evidence type="ECO:0000313" key="1">
    <source>
        <dbReference type="EMBL" id="KAH7909213.1"/>
    </source>
</evidence>
<organism evidence="1 2">
    <name type="scientific">Hygrophoropsis aurantiaca</name>
    <dbReference type="NCBI Taxonomy" id="72124"/>
    <lineage>
        <taxon>Eukaryota</taxon>
        <taxon>Fungi</taxon>
        <taxon>Dikarya</taxon>
        <taxon>Basidiomycota</taxon>
        <taxon>Agaricomycotina</taxon>
        <taxon>Agaricomycetes</taxon>
        <taxon>Agaricomycetidae</taxon>
        <taxon>Boletales</taxon>
        <taxon>Coniophorineae</taxon>
        <taxon>Hygrophoropsidaceae</taxon>
        <taxon>Hygrophoropsis</taxon>
    </lineage>
</organism>
<sequence>MRLTLSSEHVRNTIFTNEEGQVVYKTDTPFKLGSRTTTISKITPNIEENDMRDQFAIMAAIEWHAIASSIFRFGGEEFHAKEFIPSSGIRRRSRTFTGPDGRSYKWKLEFLTVVLYLNDGSEPKTEVARYQRRSLGIVGKKHDPYLDVFSEGEGILDTLILTFIYVEKLRMDKERNAHRAGAAGGNT</sequence>
<accession>A0ACB8A817</accession>